<protein>
    <submittedName>
        <fullName evidence="1">Uncharacterized protein</fullName>
    </submittedName>
</protein>
<dbReference type="HOGENOM" id="CLU_1376474_0_0_10"/>
<dbReference type="AlphaFoldDB" id="F4L564"/>
<dbReference type="STRING" id="760192.Halhy_0881"/>
<dbReference type="RefSeq" id="WP_013763345.1">
    <property type="nucleotide sequence ID" value="NC_015510.1"/>
</dbReference>
<dbReference type="KEGG" id="hhy:Halhy_0881"/>
<proteinExistence type="predicted"/>
<dbReference type="OrthoDB" id="1446628at2"/>
<dbReference type="InterPro" id="IPR011990">
    <property type="entry name" value="TPR-like_helical_dom_sf"/>
</dbReference>
<dbReference type="SUPFAM" id="SSF48452">
    <property type="entry name" value="TPR-like"/>
    <property type="match status" value="1"/>
</dbReference>
<reference key="2">
    <citation type="submission" date="2011-04" db="EMBL/GenBank/DDBJ databases">
        <title>Complete sequence of chromosome of Haliscomenobacter hydrossis DSM 1100.</title>
        <authorList>
            <consortium name="US DOE Joint Genome Institute (JGI-PGF)"/>
            <person name="Lucas S."/>
            <person name="Han J."/>
            <person name="Lapidus A."/>
            <person name="Bruce D."/>
            <person name="Goodwin L."/>
            <person name="Pitluck S."/>
            <person name="Peters L."/>
            <person name="Kyrpides N."/>
            <person name="Mavromatis K."/>
            <person name="Ivanova N."/>
            <person name="Ovchinnikova G."/>
            <person name="Pagani I."/>
            <person name="Daligault H."/>
            <person name="Detter J.C."/>
            <person name="Han C."/>
            <person name="Land M."/>
            <person name="Hauser L."/>
            <person name="Markowitz V."/>
            <person name="Cheng J.-F."/>
            <person name="Hugenholtz P."/>
            <person name="Woyke T."/>
            <person name="Wu D."/>
            <person name="Verbarg S."/>
            <person name="Frueling A."/>
            <person name="Brambilla E."/>
            <person name="Klenk H.-P."/>
            <person name="Eisen J.A."/>
        </authorList>
    </citation>
    <scope>NUCLEOTIDE SEQUENCE</scope>
    <source>
        <strain>DSM 1100</strain>
    </source>
</reference>
<evidence type="ECO:0000313" key="2">
    <source>
        <dbReference type="Proteomes" id="UP000008461"/>
    </source>
</evidence>
<dbReference type="EMBL" id="CP002691">
    <property type="protein sequence ID" value="AEE48785.1"/>
    <property type="molecule type" value="Genomic_DNA"/>
</dbReference>
<accession>F4L564</accession>
<organism evidence="1 2">
    <name type="scientific">Haliscomenobacter hydrossis (strain ATCC 27775 / DSM 1100 / LMG 10767 / O)</name>
    <dbReference type="NCBI Taxonomy" id="760192"/>
    <lineage>
        <taxon>Bacteria</taxon>
        <taxon>Pseudomonadati</taxon>
        <taxon>Bacteroidota</taxon>
        <taxon>Saprospiria</taxon>
        <taxon>Saprospirales</taxon>
        <taxon>Haliscomenobacteraceae</taxon>
        <taxon>Haliscomenobacter</taxon>
    </lineage>
</organism>
<dbReference type="Proteomes" id="UP000008461">
    <property type="component" value="Chromosome"/>
</dbReference>
<gene>
    <name evidence="1" type="ordered locus">Halhy_0881</name>
</gene>
<name>F4L564_HALH1</name>
<reference evidence="1 2" key="1">
    <citation type="journal article" date="2011" name="Stand. Genomic Sci.">
        <title>Complete genome sequence of Haliscomenobacter hydrossis type strain (O).</title>
        <authorList>
            <consortium name="US DOE Joint Genome Institute (JGI-PGF)"/>
            <person name="Daligault H."/>
            <person name="Lapidus A."/>
            <person name="Zeytun A."/>
            <person name="Nolan M."/>
            <person name="Lucas S."/>
            <person name="Del Rio T.G."/>
            <person name="Tice H."/>
            <person name="Cheng J.F."/>
            <person name="Tapia R."/>
            <person name="Han C."/>
            <person name="Goodwin L."/>
            <person name="Pitluck S."/>
            <person name="Liolios K."/>
            <person name="Pagani I."/>
            <person name="Ivanova N."/>
            <person name="Huntemann M."/>
            <person name="Mavromatis K."/>
            <person name="Mikhailova N."/>
            <person name="Pati A."/>
            <person name="Chen A."/>
            <person name="Palaniappan K."/>
            <person name="Land M."/>
            <person name="Hauser L."/>
            <person name="Brambilla E.M."/>
            <person name="Rohde M."/>
            <person name="Verbarg S."/>
            <person name="Goker M."/>
            <person name="Bristow J."/>
            <person name="Eisen J.A."/>
            <person name="Markowitz V."/>
            <person name="Hugenholtz P."/>
            <person name="Kyrpides N.C."/>
            <person name="Klenk H.P."/>
            <person name="Woyke T."/>
        </authorList>
    </citation>
    <scope>NUCLEOTIDE SEQUENCE [LARGE SCALE GENOMIC DNA]</scope>
    <source>
        <strain evidence="2">ATCC 27775 / DSM 1100 / LMG 10767 / O</strain>
    </source>
</reference>
<evidence type="ECO:0000313" key="1">
    <source>
        <dbReference type="EMBL" id="AEE48785.1"/>
    </source>
</evidence>
<sequence>MQYQKINSGDTVIEFHNNWLGEETVIVKGQVVSKKSSILGIDHKFSVQEKGKEVRFILTTKVDANMQVLLDLRRNGKKVVEDLPVKWGWMPKTPKNLPKQQGIQKLMAYKLEEALVDFKEALKENDEDPEIYFHLACAYSVLERTQDGFEALRKAVEHNLPNTEMILNHDMLAFLRLHDAFEDFFASGFKKYDKKMMS</sequence>
<dbReference type="eggNOG" id="COG0457">
    <property type="taxonomic scope" value="Bacteria"/>
</dbReference>
<keyword evidence="2" id="KW-1185">Reference proteome</keyword>
<dbReference type="Gene3D" id="1.25.40.10">
    <property type="entry name" value="Tetratricopeptide repeat domain"/>
    <property type="match status" value="1"/>
</dbReference>